<keyword evidence="3" id="KW-1185">Reference proteome</keyword>
<dbReference type="Pfam" id="PF09037">
    <property type="entry name" value="Sulphotransf"/>
    <property type="match status" value="1"/>
</dbReference>
<organism evidence="2 3">
    <name type="scientific">Rhodovulum sulfidophilum</name>
    <name type="common">Rhodobacter sulfidophilus</name>
    <dbReference type="NCBI Taxonomy" id="35806"/>
    <lineage>
        <taxon>Bacteria</taxon>
        <taxon>Pseudomonadati</taxon>
        <taxon>Pseudomonadota</taxon>
        <taxon>Alphaproteobacteria</taxon>
        <taxon>Rhodobacterales</taxon>
        <taxon>Paracoccaceae</taxon>
        <taxon>Rhodovulum</taxon>
    </lineage>
</organism>
<proteinExistence type="predicted"/>
<evidence type="ECO:0000259" key="1">
    <source>
        <dbReference type="Pfam" id="PF09037"/>
    </source>
</evidence>
<gene>
    <name evidence="2" type="ORF">JMM60_01420</name>
</gene>
<dbReference type="EMBL" id="JAESJJ010000001">
    <property type="protein sequence ID" value="MBL3607465.1"/>
    <property type="molecule type" value="Genomic_DNA"/>
</dbReference>
<evidence type="ECO:0000313" key="2">
    <source>
        <dbReference type="EMBL" id="MBL3607465.1"/>
    </source>
</evidence>
<dbReference type="Gene3D" id="3.40.50.300">
    <property type="entry name" value="P-loop containing nucleotide triphosphate hydrolases"/>
    <property type="match status" value="1"/>
</dbReference>
<dbReference type="InterPro" id="IPR027417">
    <property type="entry name" value="P-loop_NTPase"/>
</dbReference>
<reference evidence="2 3" key="1">
    <citation type="submission" date="2021-01" db="EMBL/GenBank/DDBJ databases">
        <title>Draft genomes of Rhodovulum sulfidophilum.</title>
        <authorList>
            <person name="Guzman M.S."/>
        </authorList>
    </citation>
    <scope>NUCLEOTIDE SEQUENCE [LARGE SCALE GENOMIC DNA]</scope>
    <source>
        <strain evidence="2 3">AB35</strain>
    </source>
</reference>
<comment type="caution">
    <text evidence="2">The sequence shown here is derived from an EMBL/GenBank/DDBJ whole genome shotgun (WGS) entry which is preliminary data.</text>
</comment>
<dbReference type="InterPro" id="IPR024628">
    <property type="entry name" value="Sulfotransferase_Stf0_dom"/>
</dbReference>
<name>A0ABS1RN27_RHOSU</name>
<dbReference type="InterPro" id="IPR015124">
    <property type="entry name" value="Stf0"/>
</dbReference>
<dbReference type="RefSeq" id="WP_202247155.1">
    <property type="nucleotide sequence ID" value="NZ_JAKCFD010000048.1"/>
</dbReference>
<sequence>MTGKPFRSYVICTVPRSGSTLLCGLLAATGVAGDPDSYFHAPSLEGWLTDHDLKRADFASDRDAVRAVFEAALMRGKGDTTMFGLRMQRGSFDFFMEQLKLLVPGEMSDAERIEAAFGPTLFIHLSRPDRLDQAISRLRAEQTGLWHRNADGSELERLAPPQEPRYDAAAIRRHMAAQEALDAAWEGWFRQERLNPLRITYDALSTGPQQVLAQVLSALGLDPAQARSVLPPTAKLADALSREWRCRFEGET</sequence>
<accession>A0ABS1RN27</accession>
<dbReference type="SUPFAM" id="SSF52540">
    <property type="entry name" value="P-loop containing nucleoside triphosphate hydrolases"/>
    <property type="match status" value="1"/>
</dbReference>
<dbReference type="Proteomes" id="UP000604473">
    <property type="component" value="Unassembled WGS sequence"/>
</dbReference>
<protein>
    <submittedName>
        <fullName evidence="2">Sulfotransferase</fullName>
    </submittedName>
</protein>
<dbReference type="PIRSF" id="PIRSF021497">
    <property type="entry name" value="Sulphotransferase_Stf0"/>
    <property type="match status" value="1"/>
</dbReference>
<feature type="domain" description="Sulphotransferase Stf0" evidence="1">
    <location>
        <begin position="8"/>
        <end position="249"/>
    </location>
</feature>
<evidence type="ECO:0000313" key="3">
    <source>
        <dbReference type="Proteomes" id="UP000604473"/>
    </source>
</evidence>